<evidence type="ECO:0000313" key="13">
    <source>
        <dbReference type="EMBL" id="KAJ8907532.1"/>
    </source>
</evidence>
<protein>
    <recommendedName>
        <fullName evidence="5">N-alpha-acetyltransferase 40</fullName>
        <ecNumber evidence="4">2.3.1.257</ecNumber>
    </recommendedName>
</protein>
<comment type="subcellular location">
    <subcellularLocation>
        <location evidence="2">Cytoplasm</location>
    </subcellularLocation>
    <subcellularLocation>
        <location evidence="1">Nucleus</location>
    </subcellularLocation>
</comment>
<name>A0AAV8V1Q1_9RHOD</name>
<dbReference type="InterPro" id="IPR000182">
    <property type="entry name" value="GNAT_dom"/>
</dbReference>
<keyword evidence="14" id="KW-1185">Reference proteome</keyword>
<comment type="catalytic activity">
    <reaction evidence="11">
        <text>N-terminal L-seryl-[histone H4] + acetyl-CoA = N-terminal N(alpha)-acetyl-L-seryl-[histone H4] + CoA + H(+)</text>
        <dbReference type="Rhea" id="RHEA:50596"/>
        <dbReference type="Rhea" id="RHEA-COMP:12740"/>
        <dbReference type="Rhea" id="RHEA-COMP:12743"/>
        <dbReference type="ChEBI" id="CHEBI:15378"/>
        <dbReference type="ChEBI" id="CHEBI:57287"/>
        <dbReference type="ChEBI" id="CHEBI:57288"/>
        <dbReference type="ChEBI" id="CHEBI:64738"/>
        <dbReference type="ChEBI" id="CHEBI:83690"/>
        <dbReference type="EC" id="2.3.1.257"/>
    </reaction>
</comment>
<dbReference type="PANTHER" id="PTHR20531">
    <property type="entry name" value="N-ALPHA-ACETYLTRANSFERASE 40"/>
    <property type="match status" value="1"/>
</dbReference>
<dbReference type="PROSITE" id="PS51186">
    <property type="entry name" value="GNAT"/>
    <property type="match status" value="1"/>
</dbReference>
<dbReference type="Pfam" id="PF00583">
    <property type="entry name" value="Acetyltransf_1"/>
    <property type="match status" value="1"/>
</dbReference>
<proteinExistence type="inferred from homology"/>
<dbReference type="InterPro" id="IPR039949">
    <property type="entry name" value="NAA40"/>
</dbReference>
<evidence type="ECO:0000256" key="6">
    <source>
        <dbReference type="ARBA" id="ARBA00022490"/>
    </source>
</evidence>
<evidence type="ECO:0000256" key="4">
    <source>
        <dbReference type="ARBA" id="ARBA00012950"/>
    </source>
</evidence>
<comment type="caution">
    <text evidence="13">The sequence shown here is derived from an EMBL/GenBank/DDBJ whole genome shotgun (WGS) entry which is preliminary data.</text>
</comment>
<dbReference type="Proteomes" id="UP001157974">
    <property type="component" value="Unassembled WGS sequence"/>
</dbReference>
<dbReference type="EMBL" id="JAMWBK010000002">
    <property type="protein sequence ID" value="KAJ8907532.1"/>
    <property type="molecule type" value="Genomic_DNA"/>
</dbReference>
<organism evidence="13 14">
    <name type="scientific">Rhodosorus marinus</name>
    <dbReference type="NCBI Taxonomy" id="101924"/>
    <lineage>
        <taxon>Eukaryota</taxon>
        <taxon>Rhodophyta</taxon>
        <taxon>Stylonematophyceae</taxon>
        <taxon>Stylonematales</taxon>
        <taxon>Stylonemataceae</taxon>
        <taxon>Rhodosorus</taxon>
    </lineage>
</organism>
<accession>A0AAV8V1Q1</accession>
<gene>
    <name evidence="13" type="ORF">NDN08_007643</name>
</gene>
<dbReference type="PANTHER" id="PTHR20531:SF1">
    <property type="entry name" value="N-ALPHA-ACETYLTRANSFERASE 40"/>
    <property type="match status" value="1"/>
</dbReference>
<keyword evidence="6" id="KW-0963">Cytoplasm</keyword>
<dbReference type="GO" id="GO:0005634">
    <property type="term" value="C:nucleus"/>
    <property type="evidence" value="ECO:0007669"/>
    <property type="project" value="UniProtKB-SubCell"/>
</dbReference>
<evidence type="ECO:0000256" key="7">
    <source>
        <dbReference type="ARBA" id="ARBA00022679"/>
    </source>
</evidence>
<evidence type="ECO:0000259" key="12">
    <source>
        <dbReference type="PROSITE" id="PS51186"/>
    </source>
</evidence>
<evidence type="ECO:0000256" key="8">
    <source>
        <dbReference type="ARBA" id="ARBA00023242"/>
    </source>
</evidence>
<dbReference type="InterPro" id="IPR016181">
    <property type="entry name" value="Acyl_CoA_acyltransferase"/>
</dbReference>
<dbReference type="AlphaFoldDB" id="A0AAV8V1Q1"/>
<evidence type="ECO:0000313" key="14">
    <source>
        <dbReference type="Proteomes" id="UP001157974"/>
    </source>
</evidence>
<dbReference type="GO" id="GO:0010485">
    <property type="term" value="F:histone H4 acetyltransferase activity"/>
    <property type="evidence" value="ECO:0007669"/>
    <property type="project" value="InterPro"/>
</dbReference>
<evidence type="ECO:0000256" key="2">
    <source>
        <dbReference type="ARBA" id="ARBA00004496"/>
    </source>
</evidence>
<keyword evidence="8" id="KW-0539">Nucleus</keyword>
<dbReference type="GO" id="GO:1990189">
    <property type="term" value="F:protein N-terminal-serine acetyltransferase activity"/>
    <property type="evidence" value="ECO:0007669"/>
    <property type="project" value="UniProtKB-EC"/>
</dbReference>
<dbReference type="Gene3D" id="3.40.630.30">
    <property type="match status" value="1"/>
</dbReference>
<evidence type="ECO:0000256" key="5">
    <source>
        <dbReference type="ARBA" id="ARBA00015043"/>
    </source>
</evidence>
<dbReference type="SUPFAM" id="SSF55729">
    <property type="entry name" value="Acyl-CoA N-acyltransferases (Nat)"/>
    <property type="match status" value="1"/>
</dbReference>
<comment type="catalytic activity">
    <reaction evidence="10">
        <text>N-terminal L-seryl-[histone H2A] + acetyl-CoA = N-terminal N(alpha)-acetyl-L-seryl-[histone H2A] + CoA + H(+)</text>
        <dbReference type="Rhea" id="RHEA:50600"/>
        <dbReference type="Rhea" id="RHEA-COMP:12742"/>
        <dbReference type="Rhea" id="RHEA-COMP:12744"/>
        <dbReference type="ChEBI" id="CHEBI:15378"/>
        <dbReference type="ChEBI" id="CHEBI:57287"/>
        <dbReference type="ChEBI" id="CHEBI:57288"/>
        <dbReference type="ChEBI" id="CHEBI:64738"/>
        <dbReference type="ChEBI" id="CHEBI:83690"/>
        <dbReference type="EC" id="2.3.1.257"/>
    </reaction>
</comment>
<dbReference type="CDD" id="cd04301">
    <property type="entry name" value="NAT_SF"/>
    <property type="match status" value="1"/>
</dbReference>
<dbReference type="GO" id="GO:0005737">
    <property type="term" value="C:cytoplasm"/>
    <property type="evidence" value="ECO:0007669"/>
    <property type="project" value="UniProtKB-SubCell"/>
</dbReference>
<dbReference type="GO" id="GO:0043998">
    <property type="term" value="F:histone H2A acetyltransferase activity"/>
    <property type="evidence" value="ECO:0007669"/>
    <property type="project" value="InterPro"/>
</dbReference>
<dbReference type="EC" id="2.3.1.257" evidence="4"/>
<evidence type="ECO:0000256" key="3">
    <source>
        <dbReference type="ARBA" id="ARBA00008870"/>
    </source>
</evidence>
<evidence type="ECO:0000256" key="11">
    <source>
        <dbReference type="ARBA" id="ARBA00049524"/>
    </source>
</evidence>
<sequence>MSPKKRNPAGSTARQVVNEAYKKGSKDVVERVTCQVYSRRELAEKTLSWAFSMVELNVKEFYGDSWSPREKQRELKSDHAQFIFVRVVLILFPALDLHEDDRGVRDGFASFRFCVEDDEAILYIYELQVDEKVRGKGIGKHMLKLLEEVAAHMKMSKVILTVHKSNERAIAFYRSQG</sequence>
<evidence type="ECO:0000256" key="9">
    <source>
        <dbReference type="ARBA" id="ARBA00023315"/>
    </source>
</evidence>
<evidence type="ECO:0000256" key="10">
    <source>
        <dbReference type="ARBA" id="ARBA00047821"/>
    </source>
</evidence>
<comment type="similarity">
    <text evidence="3">Belongs to the acetyltransferase family. NAA40 subfamily.</text>
</comment>
<evidence type="ECO:0000256" key="1">
    <source>
        <dbReference type="ARBA" id="ARBA00004123"/>
    </source>
</evidence>
<reference evidence="13 14" key="1">
    <citation type="journal article" date="2023" name="Nat. Commun.">
        <title>Origin of minicircular mitochondrial genomes in red algae.</title>
        <authorList>
            <person name="Lee Y."/>
            <person name="Cho C.H."/>
            <person name="Lee Y.M."/>
            <person name="Park S.I."/>
            <person name="Yang J.H."/>
            <person name="West J.A."/>
            <person name="Bhattacharya D."/>
            <person name="Yoon H.S."/>
        </authorList>
    </citation>
    <scope>NUCLEOTIDE SEQUENCE [LARGE SCALE GENOMIC DNA]</scope>
    <source>
        <strain evidence="13 14">CCMP1338</strain>
        <tissue evidence="13">Whole cell</tissue>
    </source>
</reference>
<keyword evidence="9" id="KW-0012">Acyltransferase</keyword>
<keyword evidence="7" id="KW-0808">Transferase</keyword>
<feature type="domain" description="N-acetyltransferase" evidence="12">
    <location>
        <begin position="40"/>
        <end position="177"/>
    </location>
</feature>